<keyword evidence="2" id="KW-1185">Reference proteome</keyword>
<dbReference type="EMBL" id="BPLQ01013135">
    <property type="protein sequence ID" value="GIY70124.1"/>
    <property type="molecule type" value="Genomic_DNA"/>
</dbReference>
<dbReference type="Proteomes" id="UP001054837">
    <property type="component" value="Unassembled WGS sequence"/>
</dbReference>
<protein>
    <submittedName>
        <fullName evidence="1">Uncharacterized protein</fullName>
    </submittedName>
</protein>
<dbReference type="AlphaFoldDB" id="A0AAV4VJV5"/>
<organism evidence="1 2">
    <name type="scientific">Caerostris darwini</name>
    <dbReference type="NCBI Taxonomy" id="1538125"/>
    <lineage>
        <taxon>Eukaryota</taxon>
        <taxon>Metazoa</taxon>
        <taxon>Ecdysozoa</taxon>
        <taxon>Arthropoda</taxon>
        <taxon>Chelicerata</taxon>
        <taxon>Arachnida</taxon>
        <taxon>Araneae</taxon>
        <taxon>Araneomorphae</taxon>
        <taxon>Entelegynae</taxon>
        <taxon>Araneoidea</taxon>
        <taxon>Araneidae</taxon>
        <taxon>Caerostris</taxon>
    </lineage>
</organism>
<evidence type="ECO:0000313" key="1">
    <source>
        <dbReference type="EMBL" id="GIY70124.1"/>
    </source>
</evidence>
<gene>
    <name evidence="1" type="ORF">CDAR_489621</name>
</gene>
<accession>A0AAV4VJV5</accession>
<name>A0AAV4VJV5_9ARAC</name>
<comment type="caution">
    <text evidence="1">The sequence shown here is derived from an EMBL/GenBank/DDBJ whole genome shotgun (WGS) entry which is preliminary data.</text>
</comment>
<sequence>MDKNSNLTSFTFRTLLIKQNKLSQNSSTTCTGTYYQTITTFITAERTIHSIESNTPFPPTTCIIAATVSDSMQLVHCNSRVQMHGKISSRNSR</sequence>
<evidence type="ECO:0000313" key="2">
    <source>
        <dbReference type="Proteomes" id="UP001054837"/>
    </source>
</evidence>
<reference evidence="1 2" key="1">
    <citation type="submission" date="2021-06" db="EMBL/GenBank/DDBJ databases">
        <title>Caerostris darwini draft genome.</title>
        <authorList>
            <person name="Kono N."/>
            <person name="Arakawa K."/>
        </authorList>
    </citation>
    <scope>NUCLEOTIDE SEQUENCE [LARGE SCALE GENOMIC DNA]</scope>
</reference>
<proteinExistence type="predicted"/>